<reference evidence="2 3" key="1">
    <citation type="journal article" date="2016" name="Nat. Commun.">
        <title>Thousands of microbial genomes shed light on interconnected biogeochemical processes in an aquifer system.</title>
        <authorList>
            <person name="Anantharaman K."/>
            <person name="Brown C.T."/>
            <person name="Hug L.A."/>
            <person name="Sharon I."/>
            <person name="Castelle C.J."/>
            <person name="Probst A.J."/>
            <person name="Thomas B.C."/>
            <person name="Singh A."/>
            <person name="Wilkins M.J."/>
            <person name="Karaoz U."/>
            <person name="Brodie E.L."/>
            <person name="Williams K.H."/>
            <person name="Hubbard S.S."/>
            <person name="Banfield J.F."/>
        </authorList>
    </citation>
    <scope>NUCLEOTIDE SEQUENCE [LARGE SCALE GENOMIC DNA]</scope>
</reference>
<evidence type="ECO:0000313" key="3">
    <source>
        <dbReference type="Proteomes" id="UP000178490"/>
    </source>
</evidence>
<dbReference type="Proteomes" id="UP000178490">
    <property type="component" value="Unassembled WGS sequence"/>
</dbReference>
<evidence type="ECO:0000313" key="2">
    <source>
        <dbReference type="EMBL" id="OGH89678.1"/>
    </source>
</evidence>
<proteinExistence type="predicted"/>
<protein>
    <submittedName>
        <fullName evidence="2">Uncharacterized protein</fullName>
    </submittedName>
</protein>
<feature type="region of interest" description="Disordered" evidence="1">
    <location>
        <begin position="1"/>
        <end position="30"/>
    </location>
</feature>
<name>A0A1F6P0M9_9BACT</name>
<gene>
    <name evidence="2" type="ORF">A2537_00935</name>
</gene>
<comment type="caution">
    <text evidence="2">The sequence shown here is derived from an EMBL/GenBank/DDBJ whole genome shotgun (WGS) entry which is preliminary data.</text>
</comment>
<dbReference type="EMBL" id="MFRC01000032">
    <property type="protein sequence ID" value="OGH89678.1"/>
    <property type="molecule type" value="Genomic_DNA"/>
</dbReference>
<evidence type="ECO:0000256" key="1">
    <source>
        <dbReference type="SAM" id="MobiDB-lite"/>
    </source>
</evidence>
<sequence>MSHDFDKMSNEELLRASEEPDNARETASGLERRLEIQQILRNRGVDQSTINRASVGDFEDHRDPSNDLVNYDGIAIPEYLADYMSRKRAR</sequence>
<accession>A0A1F6P0M9</accession>
<dbReference type="AlphaFoldDB" id="A0A1F6P0M9"/>
<organism evidence="2 3">
    <name type="scientific">Candidatus Magasanikbacteria bacterium RIFOXYD2_FULL_36_9</name>
    <dbReference type="NCBI Taxonomy" id="1798707"/>
    <lineage>
        <taxon>Bacteria</taxon>
        <taxon>Candidatus Magasanikiibacteriota</taxon>
    </lineage>
</organism>